<evidence type="ECO:0000313" key="2">
    <source>
        <dbReference type="EMBL" id="TCN18458.1"/>
    </source>
</evidence>
<name>A0A4R2AWT6_9BACI</name>
<protein>
    <submittedName>
        <fullName evidence="2">Uncharacterized protein</fullName>
    </submittedName>
</protein>
<dbReference type="EMBL" id="SLVV01000020">
    <property type="protein sequence ID" value="TCN18458.1"/>
    <property type="molecule type" value="Genomic_DNA"/>
</dbReference>
<evidence type="ECO:0000313" key="3">
    <source>
        <dbReference type="Proteomes" id="UP000295689"/>
    </source>
</evidence>
<dbReference type="RefSeq" id="WP_132011439.1">
    <property type="nucleotide sequence ID" value="NZ_JABUHM010000003.1"/>
</dbReference>
<reference evidence="2 3" key="1">
    <citation type="journal article" date="2015" name="Stand. Genomic Sci.">
        <title>Genomic Encyclopedia of Bacterial and Archaeal Type Strains, Phase III: the genomes of soil and plant-associated and newly described type strains.</title>
        <authorList>
            <person name="Whitman W.B."/>
            <person name="Woyke T."/>
            <person name="Klenk H.P."/>
            <person name="Zhou Y."/>
            <person name="Lilburn T.G."/>
            <person name="Beck B.J."/>
            <person name="De Vos P."/>
            <person name="Vandamme P."/>
            <person name="Eisen J.A."/>
            <person name="Garrity G."/>
            <person name="Hugenholtz P."/>
            <person name="Kyrpides N.C."/>
        </authorList>
    </citation>
    <scope>NUCLEOTIDE SEQUENCE [LARGE SCALE GENOMIC DNA]</scope>
    <source>
        <strain evidence="2 3">CV53</strain>
    </source>
</reference>
<organism evidence="2 3">
    <name type="scientific">Mesobacillus foraminis</name>
    <dbReference type="NCBI Taxonomy" id="279826"/>
    <lineage>
        <taxon>Bacteria</taxon>
        <taxon>Bacillati</taxon>
        <taxon>Bacillota</taxon>
        <taxon>Bacilli</taxon>
        <taxon>Bacillales</taxon>
        <taxon>Bacillaceae</taxon>
        <taxon>Mesobacillus</taxon>
    </lineage>
</organism>
<dbReference type="AlphaFoldDB" id="A0A4R2AWT6"/>
<feature type="compositionally biased region" description="Basic and acidic residues" evidence="1">
    <location>
        <begin position="12"/>
        <end position="41"/>
    </location>
</feature>
<evidence type="ECO:0000256" key="1">
    <source>
        <dbReference type="SAM" id="MobiDB-lite"/>
    </source>
</evidence>
<proteinExistence type="predicted"/>
<sequence length="158" mass="18865">MKYKPIAPLYFDEEKTNPKSAPKSELRNNDRDRRTRFDKAAPMKFPVTEDEHRQLRWTYQKLKKELQADSITHFFTMLVRFGLSHRDLLSPPPTYRNTETHKTVKPNQIEKEMLTRLSIQWNLSERKTLYGVIFSVLNYIEKGGRLTHEEVQPFRPSK</sequence>
<accession>A0A4R2AWT6</accession>
<dbReference type="Proteomes" id="UP000295689">
    <property type="component" value="Unassembled WGS sequence"/>
</dbReference>
<keyword evidence="3" id="KW-1185">Reference proteome</keyword>
<feature type="region of interest" description="Disordered" evidence="1">
    <location>
        <begin position="1"/>
        <end position="41"/>
    </location>
</feature>
<gene>
    <name evidence="2" type="ORF">EV146_12058</name>
</gene>
<comment type="caution">
    <text evidence="2">The sequence shown here is derived from an EMBL/GenBank/DDBJ whole genome shotgun (WGS) entry which is preliminary data.</text>
</comment>